<dbReference type="EMBL" id="JROU02002205">
    <property type="protein sequence ID" value="OEH73920.1"/>
    <property type="molecule type" value="Genomic_DNA"/>
</dbReference>
<feature type="region of interest" description="Disordered" evidence="1">
    <location>
        <begin position="812"/>
        <end position="888"/>
    </location>
</feature>
<dbReference type="VEuPathDB" id="ToxoDB:LOC34620201"/>
<feature type="region of interest" description="Disordered" evidence="1">
    <location>
        <begin position="288"/>
        <end position="310"/>
    </location>
</feature>
<keyword evidence="3" id="KW-0804">Transcription</keyword>
<dbReference type="AlphaFoldDB" id="A0A1D3CRU4"/>
<evidence type="ECO:0000313" key="3">
    <source>
        <dbReference type="EMBL" id="OEH73920.1"/>
    </source>
</evidence>
<comment type="caution">
    <text evidence="3">The sequence shown here is derived from an EMBL/GenBank/DDBJ whole genome shotgun (WGS) entry which is preliminary data.</text>
</comment>
<dbReference type="InterPro" id="IPR011262">
    <property type="entry name" value="DNA-dir_RNA_pol_insert"/>
</dbReference>
<dbReference type="GO" id="GO:0003899">
    <property type="term" value="F:DNA-directed RNA polymerase activity"/>
    <property type="evidence" value="ECO:0007669"/>
    <property type="project" value="InterPro"/>
</dbReference>
<dbReference type="Pfam" id="PF01000">
    <property type="entry name" value="RNA_pol_A_bac"/>
    <property type="match status" value="1"/>
</dbReference>
<organism evidence="3 4">
    <name type="scientific">Cyclospora cayetanensis</name>
    <dbReference type="NCBI Taxonomy" id="88456"/>
    <lineage>
        <taxon>Eukaryota</taxon>
        <taxon>Sar</taxon>
        <taxon>Alveolata</taxon>
        <taxon>Apicomplexa</taxon>
        <taxon>Conoidasida</taxon>
        <taxon>Coccidia</taxon>
        <taxon>Eucoccidiorida</taxon>
        <taxon>Eimeriorina</taxon>
        <taxon>Eimeriidae</taxon>
        <taxon>Cyclospora</taxon>
    </lineage>
</organism>
<feature type="compositionally biased region" description="Basic and acidic residues" evidence="1">
    <location>
        <begin position="901"/>
        <end position="914"/>
    </location>
</feature>
<dbReference type="Proteomes" id="UP000095192">
    <property type="component" value="Unassembled WGS sequence"/>
</dbReference>
<feature type="compositionally biased region" description="Polar residues" evidence="1">
    <location>
        <begin position="663"/>
        <end position="679"/>
    </location>
</feature>
<sequence>MGPLFFEEGTEVPSGFRAEGPCRLHSGNEGASEQRFLCCERHAFFIADLPGDHILTREYPSFEDVATRLPPRGVSDLPQGSPEAPPASLGTAGVGVGALGRGGPLWNVLGSDQAAVNAAIEEEKKFVEERWLQRLAETHRLTSKQHDSVREEQAEKLKRMKQPKWAFAVDHEEVEAPAALSYDFKTYGPHFEAYIVGPRATPESYSLLPLPRSRSFLDPLPSPPPLPMIPRLPASRGGQENAILQRPHALKLSSGRLVRVLLQDETAAQVTSSELHFDLASESFEETPLLDSRERSAKSRKEKGEKEEDLERFRAASAHALAAGEVYGPSASGFRLKQISPPVAHRAGISSFFYFHAPHSAPFVPFINACRRETFGLPRPAVTALKIENLDSFVDAPPLQPPPPSQANIPDLHQHPLQQKQRQMRGLGASTFMTRLPVEFGMCVIGMREDVEDLVENLRQIIFRRKKKSRRPSKASAEEPRQGTYENPWVASLSVKGPIAAVAGDLVLPDELEVVNKSQYLCTMNANYYLNFKVKIEEIEEFVLPEFGYDSLNRDIDADGFFYFASYCCPVPVFGFDAQRVPEATISAATPEAHRRALQYYGTVSYEDAQRQRYGRDPSSDPVLTEYAQCLPSDALRGRGGGTTAEGKRPSSVPPDASCPPSKATQNTPPETPNEIQTGQERKSSGVPTSETAPPFPYESLGEIVTIEVHTDGSATPREAFLEAIERVGGLASAVGGALLKNCKISRDGSVEEEFEDPDMYQDKHRYTGVPWNPHKDSLARTLDRHKTYFRNDMLRQYSPVKEQLLRRRELFGDEKPAPEGALPARSTEKAKEGPSGPLAEQSEGPPQVADGGPPGSLSDEQERLLDEEELEDELVQRSPTLRVEREKEYQAALKLRADIEVGKKLQERGDGEGLPKFPIKHKGLEMPPDWVFEDFMAQRVPVGWVTGFTDD</sequence>
<dbReference type="GO" id="GO:0000428">
    <property type="term" value="C:DNA-directed RNA polymerase complex"/>
    <property type="evidence" value="ECO:0007669"/>
    <property type="project" value="UniProtKB-KW"/>
</dbReference>
<dbReference type="VEuPathDB" id="ToxoDB:cyc_03521"/>
<keyword evidence="4" id="KW-1185">Reference proteome</keyword>
<protein>
    <submittedName>
        <fullName evidence="3">DNA-directed RNA polymerase alpha</fullName>
    </submittedName>
</protein>
<feature type="region of interest" description="Disordered" evidence="1">
    <location>
        <begin position="70"/>
        <end position="89"/>
    </location>
</feature>
<reference evidence="3 4" key="1">
    <citation type="journal article" date="2016" name="BMC Genomics">
        <title>Comparative genomics reveals Cyclospora cayetanensis possesses coccidia-like metabolism and invasion components but unique surface antigens.</title>
        <authorList>
            <person name="Liu S."/>
            <person name="Wang L."/>
            <person name="Zheng H."/>
            <person name="Xu Z."/>
            <person name="Roellig D.M."/>
            <person name="Li N."/>
            <person name="Frace M.A."/>
            <person name="Tang K."/>
            <person name="Arrowood M.J."/>
            <person name="Moss D.M."/>
            <person name="Zhang L."/>
            <person name="Feng Y."/>
            <person name="Xiao L."/>
        </authorList>
    </citation>
    <scope>NUCLEOTIDE SEQUENCE [LARGE SCALE GENOMIC DNA]</scope>
    <source>
        <strain evidence="3 4">CHN_HEN01</strain>
    </source>
</reference>
<dbReference type="InParanoid" id="A0A1D3CRU4"/>
<feature type="domain" description="DNA-directed RNA polymerase insert" evidence="2">
    <location>
        <begin position="444"/>
        <end position="537"/>
    </location>
</feature>
<dbReference type="GO" id="GO:0046983">
    <property type="term" value="F:protein dimerization activity"/>
    <property type="evidence" value="ECO:0007669"/>
    <property type="project" value="InterPro"/>
</dbReference>
<proteinExistence type="predicted"/>
<dbReference type="GO" id="GO:0006351">
    <property type="term" value="P:DNA-templated transcription"/>
    <property type="evidence" value="ECO:0007669"/>
    <property type="project" value="InterPro"/>
</dbReference>
<name>A0A1D3CRU4_9EIME</name>
<feature type="region of interest" description="Disordered" evidence="1">
    <location>
        <begin position="631"/>
        <end position="699"/>
    </location>
</feature>
<dbReference type="Gene3D" id="2.170.120.12">
    <property type="entry name" value="DNA-directed RNA polymerase, insert domain"/>
    <property type="match status" value="1"/>
</dbReference>
<feature type="region of interest" description="Disordered" evidence="1">
    <location>
        <begin position="901"/>
        <end position="923"/>
    </location>
</feature>
<accession>A0A1D3CRU4</accession>
<evidence type="ECO:0000256" key="1">
    <source>
        <dbReference type="SAM" id="MobiDB-lite"/>
    </source>
</evidence>
<dbReference type="SUPFAM" id="SSF56553">
    <property type="entry name" value="Insert subdomain of RNA polymerase alpha subunit"/>
    <property type="match status" value="1"/>
</dbReference>
<evidence type="ECO:0000313" key="4">
    <source>
        <dbReference type="Proteomes" id="UP000095192"/>
    </source>
</evidence>
<feature type="compositionally biased region" description="Basic and acidic residues" evidence="1">
    <location>
        <begin position="291"/>
        <end position="310"/>
    </location>
</feature>
<dbReference type="InterPro" id="IPR036643">
    <property type="entry name" value="RNApol_insert_sf"/>
</dbReference>
<evidence type="ECO:0000259" key="2">
    <source>
        <dbReference type="Pfam" id="PF01000"/>
    </source>
</evidence>
<dbReference type="FunCoup" id="A0A1D3CRU4">
    <property type="interactions" value="16"/>
</dbReference>
<gene>
    <name evidence="3" type="ORF">cyc_03521</name>
</gene>
<keyword evidence="3" id="KW-0240">DNA-directed RNA polymerase</keyword>